<dbReference type="AlphaFoldDB" id="W1NTU7"/>
<keyword evidence="8 14" id="KW-0863">Zinc-finger</keyword>
<protein>
    <recommendedName>
        <fullName evidence="4">RING-type E3 ubiquitin transferase</fullName>
        <ecNumber evidence="4">2.3.2.27</ecNumber>
    </recommendedName>
</protein>
<evidence type="ECO:0000256" key="16">
    <source>
        <dbReference type="SAM" id="Phobius"/>
    </source>
</evidence>
<evidence type="ECO:0000256" key="10">
    <source>
        <dbReference type="ARBA" id="ARBA00022833"/>
    </source>
</evidence>
<dbReference type="FunFam" id="3.30.40.10:FF:000187">
    <property type="entry name" value="E3 ubiquitin-protein ligase ATL6"/>
    <property type="match status" value="1"/>
</dbReference>
<evidence type="ECO:0000256" key="12">
    <source>
        <dbReference type="ARBA" id="ARBA00023136"/>
    </source>
</evidence>
<proteinExistence type="inferred from homology"/>
<dbReference type="OrthoDB" id="1923184at2759"/>
<dbReference type="HOGENOM" id="CLU_060203_0_0_1"/>
<accession>W1NTU7</accession>
<feature type="domain" description="RING-type" evidence="17">
    <location>
        <begin position="101"/>
        <end position="143"/>
    </location>
</feature>
<dbReference type="Pfam" id="PF13639">
    <property type="entry name" value="zf-RING_2"/>
    <property type="match status" value="1"/>
</dbReference>
<comment type="subcellular location">
    <subcellularLocation>
        <location evidence="2">Membrane</location>
        <topology evidence="2">Single-pass membrane protein</topology>
    </subcellularLocation>
</comment>
<evidence type="ECO:0000256" key="4">
    <source>
        <dbReference type="ARBA" id="ARBA00012483"/>
    </source>
</evidence>
<dbReference type="EC" id="2.3.2.27" evidence="4"/>
<dbReference type="OMA" id="AMHRAPD"/>
<evidence type="ECO:0000256" key="2">
    <source>
        <dbReference type="ARBA" id="ARBA00004167"/>
    </source>
</evidence>
<evidence type="ECO:0000256" key="1">
    <source>
        <dbReference type="ARBA" id="ARBA00000900"/>
    </source>
</evidence>
<sequence>MLLSVLYIPSPPPPPPPHLSSPFPRQELKPSILIILLILATVFLVSFSIHLLIRFLERETRPHTDDERDSTVSHSQTHFIETLPLFYFDSITGLGSRRSDCAICLSEFKQSDSLRLLPNCTHAFHAHCIDAWLTANSTCPLCRAMLSLSLEPHSLSLDPNPPTMSTLPSNSSTPSLSDTAGTGQSFRLEIGSFREKSETSSSINGDDIRRCFSMGDFEYVLDSSESHVFITRREPGHRHTISECAADLTEKGPDIQKLEGVGHGSESGIKSSGRWLKEYLEKLVSSSSESGSLSSRRALSFFSFLEKS</sequence>
<dbReference type="GO" id="GO:0008270">
    <property type="term" value="F:zinc ion binding"/>
    <property type="evidence" value="ECO:0007669"/>
    <property type="project" value="UniProtKB-KW"/>
</dbReference>
<evidence type="ECO:0000313" key="19">
    <source>
        <dbReference type="Proteomes" id="UP000017836"/>
    </source>
</evidence>
<dbReference type="EMBL" id="KI394767">
    <property type="protein sequence ID" value="ERN01007.1"/>
    <property type="molecule type" value="Genomic_DNA"/>
</dbReference>
<dbReference type="PANTHER" id="PTHR45768:SF16">
    <property type="entry name" value="E3 UBIQUITIN-PROTEIN LIGASE ATL4"/>
    <property type="match status" value="1"/>
</dbReference>
<keyword evidence="5" id="KW-0808">Transferase</keyword>
<dbReference type="KEGG" id="atr:18429082"/>
<evidence type="ECO:0000259" key="17">
    <source>
        <dbReference type="PROSITE" id="PS50089"/>
    </source>
</evidence>
<dbReference type="Proteomes" id="UP000017836">
    <property type="component" value="Unassembled WGS sequence"/>
</dbReference>
<dbReference type="PANTHER" id="PTHR45768">
    <property type="entry name" value="E3 UBIQUITIN-PROTEIN LIGASE RNF13-LIKE"/>
    <property type="match status" value="1"/>
</dbReference>
<dbReference type="Gene3D" id="3.30.40.10">
    <property type="entry name" value="Zinc/RING finger domain, C3HC4 (zinc finger)"/>
    <property type="match status" value="1"/>
</dbReference>
<evidence type="ECO:0000256" key="8">
    <source>
        <dbReference type="ARBA" id="ARBA00022771"/>
    </source>
</evidence>
<comment type="pathway">
    <text evidence="3">Protein modification; protein ubiquitination.</text>
</comment>
<dbReference type="SUPFAM" id="SSF57850">
    <property type="entry name" value="RING/U-box"/>
    <property type="match status" value="1"/>
</dbReference>
<keyword evidence="12 16" id="KW-0472">Membrane</keyword>
<name>W1NTU7_AMBTC</name>
<dbReference type="GO" id="GO:0016020">
    <property type="term" value="C:membrane"/>
    <property type="evidence" value="ECO:0007669"/>
    <property type="project" value="UniProtKB-SubCell"/>
</dbReference>
<reference evidence="19" key="1">
    <citation type="journal article" date="2013" name="Science">
        <title>The Amborella genome and the evolution of flowering plants.</title>
        <authorList>
            <consortium name="Amborella Genome Project"/>
        </authorList>
    </citation>
    <scope>NUCLEOTIDE SEQUENCE [LARGE SCALE GENOMIC DNA]</scope>
</reference>
<keyword evidence="7" id="KW-0479">Metal-binding</keyword>
<evidence type="ECO:0000256" key="6">
    <source>
        <dbReference type="ARBA" id="ARBA00022692"/>
    </source>
</evidence>
<gene>
    <name evidence="18" type="ORF">AMTR_s00002p00126990</name>
</gene>
<comment type="catalytic activity">
    <reaction evidence="1">
        <text>S-ubiquitinyl-[E2 ubiquitin-conjugating enzyme]-L-cysteine + [acceptor protein]-L-lysine = [E2 ubiquitin-conjugating enzyme]-L-cysteine + N(6)-ubiquitinyl-[acceptor protein]-L-lysine.</text>
        <dbReference type="EC" id="2.3.2.27"/>
    </reaction>
</comment>
<dbReference type="InterPro" id="IPR001841">
    <property type="entry name" value="Znf_RING"/>
</dbReference>
<dbReference type="GO" id="GO:0061630">
    <property type="term" value="F:ubiquitin protein ligase activity"/>
    <property type="evidence" value="ECO:0007669"/>
    <property type="project" value="UniProtKB-EC"/>
</dbReference>
<evidence type="ECO:0000313" key="18">
    <source>
        <dbReference type="EMBL" id="ERN01007.1"/>
    </source>
</evidence>
<dbReference type="SMART" id="SM00184">
    <property type="entry name" value="RING"/>
    <property type="match status" value="1"/>
</dbReference>
<feature type="compositionally biased region" description="Low complexity" evidence="15">
    <location>
        <begin position="157"/>
        <end position="177"/>
    </location>
</feature>
<comment type="similarity">
    <text evidence="13">Belongs to the RING-type zinc finger family. ATL subfamily.</text>
</comment>
<dbReference type="InterPro" id="IPR013083">
    <property type="entry name" value="Znf_RING/FYVE/PHD"/>
</dbReference>
<evidence type="ECO:0000256" key="14">
    <source>
        <dbReference type="PROSITE-ProRule" id="PRU00175"/>
    </source>
</evidence>
<keyword evidence="11 16" id="KW-1133">Transmembrane helix</keyword>
<evidence type="ECO:0000256" key="5">
    <source>
        <dbReference type="ARBA" id="ARBA00022679"/>
    </source>
</evidence>
<keyword evidence="10" id="KW-0862">Zinc</keyword>
<feature type="region of interest" description="Disordered" evidence="15">
    <location>
        <begin position="157"/>
        <end position="181"/>
    </location>
</feature>
<evidence type="ECO:0000256" key="15">
    <source>
        <dbReference type="SAM" id="MobiDB-lite"/>
    </source>
</evidence>
<evidence type="ECO:0000256" key="11">
    <source>
        <dbReference type="ARBA" id="ARBA00022989"/>
    </source>
</evidence>
<keyword evidence="19" id="KW-1185">Reference proteome</keyword>
<keyword evidence="9" id="KW-0833">Ubl conjugation pathway</keyword>
<dbReference type="eggNOG" id="KOG0800">
    <property type="taxonomic scope" value="Eukaryota"/>
</dbReference>
<dbReference type="PROSITE" id="PS50089">
    <property type="entry name" value="ZF_RING_2"/>
    <property type="match status" value="1"/>
</dbReference>
<evidence type="ECO:0000256" key="7">
    <source>
        <dbReference type="ARBA" id="ARBA00022723"/>
    </source>
</evidence>
<evidence type="ECO:0000256" key="9">
    <source>
        <dbReference type="ARBA" id="ARBA00022786"/>
    </source>
</evidence>
<evidence type="ECO:0000256" key="13">
    <source>
        <dbReference type="ARBA" id="ARBA00024209"/>
    </source>
</evidence>
<feature type="transmembrane region" description="Helical" evidence="16">
    <location>
        <begin position="32"/>
        <end position="53"/>
    </location>
</feature>
<dbReference type="CDD" id="cd16461">
    <property type="entry name" value="RING-H2_EL5-like"/>
    <property type="match status" value="1"/>
</dbReference>
<dbReference type="Gramene" id="ERN01007">
    <property type="protein sequence ID" value="ERN01007"/>
    <property type="gene ID" value="AMTR_s00002p00126990"/>
</dbReference>
<organism evidence="18 19">
    <name type="scientific">Amborella trichopoda</name>
    <dbReference type="NCBI Taxonomy" id="13333"/>
    <lineage>
        <taxon>Eukaryota</taxon>
        <taxon>Viridiplantae</taxon>
        <taxon>Streptophyta</taxon>
        <taxon>Embryophyta</taxon>
        <taxon>Tracheophyta</taxon>
        <taxon>Spermatophyta</taxon>
        <taxon>Magnoliopsida</taxon>
        <taxon>Amborellales</taxon>
        <taxon>Amborellaceae</taxon>
        <taxon>Amborella</taxon>
    </lineage>
</organism>
<evidence type="ECO:0000256" key="3">
    <source>
        <dbReference type="ARBA" id="ARBA00004906"/>
    </source>
</evidence>
<keyword evidence="6 16" id="KW-0812">Transmembrane</keyword>